<reference evidence="8 9" key="1">
    <citation type="submission" date="2016-04" db="EMBL/GenBank/DDBJ databases">
        <title>First whole genome shotgun sequence of the bacterium Enteractinococcus sp. strain UASWS1574.</title>
        <authorList>
            <person name="Crovadore J."/>
            <person name="Chablais R."/>
            <person name="Lefort F."/>
        </authorList>
    </citation>
    <scope>NUCLEOTIDE SEQUENCE [LARGE SCALE GENOMIC DNA]</scope>
    <source>
        <strain evidence="8 9">UASWS1574</strain>
    </source>
</reference>
<dbReference type="PANTHER" id="PTHR23427:SF2">
    <property type="entry name" value="SURFEIT LOCUS PROTEIN 1"/>
    <property type="match status" value="1"/>
</dbReference>
<keyword evidence="5 6" id="KW-0472">Membrane</keyword>
<dbReference type="OrthoDB" id="9807214at2"/>
<feature type="compositionally biased region" description="Acidic residues" evidence="7">
    <location>
        <begin position="289"/>
        <end position="300"/>
    </location>
</feature>
<evidence type="ECO:0000313" key="8">
    <source>
        <dbReference type="EMBL" id="OAV59788.1"/>
    </source>
</evidence>
<dbReference type="RefSeq" id="WP_043058284.1">
    <property type="nucleotide sequence ID" value="NZ_LXEY01000021.1"/>
</dbReference>
<organism evidence="8 9">
    <name type="scientific">Enteractinococcus helveticum</name>
    <dbReference type="NCBI Taxonomy" id="1837282"/>
    <lineage>
        <taxon>Bacteria</taxon>
        <taxon>Bacillati</taxon>
        <taxon>Actinomycetota</taxon>
        <taxon>Actinomycetes</taxon>
        <taxon>Micrococcales</taxon>
        <taxon>Micrococcaceae</taxon>
    </lineage>
</organism>
<dbReference type="Pfam" id="PF02104">
    <property type="entry name" value="SURF1"/>
    <property type="match status" value="1"/>
</dbReference>
<accession>A0A1B7LX68</accession>
<evidence type="ECO:0000256" key="1">
    <source>
        <dbReference type="ARBA" id="ARBA00004370"/>
    </source>
</evidence>
<protein>
    <recommendedName>
        <fullName evidence="6">SURF1-like protein</fullName>
    </recommendedName>
</protein>
<keyword evidence="3 6" id="KW-0812">Transmembrane</keyword>
<evidence type="ECO:0000313" key="9">
    <source>
        <dbReference type="Proteomes" id="UP000078292"/>
    </source>
</evidence>
<keyword evidence="4 6" id="KW-1133">Transmembrane helix</keyword>
<comment type="subcellular location">
    <subcellularLocation>
        <location evidence="6">Cell membrane</location>
        <topology evidence="6">Multi-pass membrane protein</topology>
    </subcellularLocation>
    <subcellularLocation>
        <location evidence="1">Membrane</location>
    </subcellularLocation>
</comment>
<keyword evidence="9" id="KW-1185">Reference proteome</keyword>
<evidence type="ECO:0000256" key="7">
    <source>
        <dbReference type="SAM" id="MobiDB-lite"/>
    </source>
</evidence>
<sequence>MSIEQQTETTKKPKLNFRFLLSGAWIGGFIFCIIFSIATVFLGEWQMDRRMEKLDEINKIVDNYDIDPVPYAEAGHLFENFEEQHKWTPVIVQGEYLEEDTLVARNRPRAGVPGFEVLVPFLTESGDRILVDRGWLPIGEDATAPGTVPAPPEGQARIIVRVVPGEGTINRDAPAGQVASINLPTVNEQLDYDIAEEAYGLMAGESPQMDVVPQQMPEPQRDEGPHLSYSMQWFTFGLMSFVVWGWLAYQKAVRNREDELYGEREEDGYISAHRIERVKPVKRRRGQMTDEEIEDAMLNS</sequence>
<evidence type="ECO:0000256" key="5">
    <source>
        <dbReference type="ARBA" id="ARBA00023136"/>
    </source>
</evidence>
<evidence type="ECO:0000256" key="6">
    <source>
        <dbReference type="RuleBase" id="RU363076"/>
    </source>
</evidence>
<evidence type="ECO:0000256" key="3">
    <source>
        <dbReference type="ARBA" id="ARBA00022692"/>
    </source>
</evidence>
<dbReference type="PANTHER" id="PTHR23427">
    <property type="entry name" value="SURFEIT LOCUS PROTEIN"/>
    <property type="match status" value="1"/>
</dbReference>
<comment type="caution">
    <text evidence="8">The sequence shown here is derived from an EMBL/GenBank/DDBJ whole genome shotgun (WGS) entry which is preliminary data.</text>
</comment>
<gene>
    <name evidence="8" type="ORF">A6F49_13520</name>
</gene>
<proteinExistence type="inferred from homology"/>
<dbReference type="STRING" id="1837282.A6F49_13520"/>
<feature type="transmembrane region" description="Helical" evidence="6">
    <location>
        <begin position="231"/>
        <end position="249"/>
    </location>
</feature>
<dbReference type="EMBL" id="LXEY01000021">
    <property type="protein sequence ID" value="OAV59788.1"/>
    <property type="molecule type" value="Genomic_DNA"/>
</dbReference>
<dbReference type="InterPro" id="IPR002994">
    <property type="entry name" value="Surf1/Shy1"/>
</dbReference>
<dbReference type="CDD" id="cd06662">
    <property type="entry name" value="SURF1"/>
    <property type="match status" value="1"/>
</dbReference>
<comment type="similarity">
    <text evidence="2 6">Belongs to the SURF1 family.</text>
</comment>
<name>A0A1B7LX68_9MICC</name>
<dbReference type="GO" id="GO:0005886">
    <property type="term" value="C:plasma membrane"/>
    <property type="evidence" value="ECO:0007669"/>
    <property type="project" value="UniProtKB-SubCell"/>
</dbReference>
<evidence type="ECO:0000256" key="4">
    <source>
        <dbReference type="ARBA" id="ARBA00022989"/>
    </source>
</evidence>
<dbReference type="Proteomes" id="UP000078292">
    <property type="component" value="Unassembled WGS sequence"/>
</dbReference>
<keyword evidence="6" id="KW-1003">Cell membrane</keyword>
<dbReference type="AlphaFoldDB" id="A0A1B7LX68"/>
<feature type="transmembrane region" description="Helical" evidence="6">
    <location>
        <begin position="20"/>
        <end position="43"/>
    </location>
</feature>
<evidence type="ECO:0000256" key="2">
    <source>
        <dbReference type="ARBA" id="ARBA00007165"/>
    </source>
</evidence>
<feature type="region of interest" description="Disordered" evidence="7">
    <location>
        <begin position="281"/>
        <end position="300"/>
    </location>
</feature>
<dbReference type="PROSITE" id="PS50895">
    <property type="entry name" value="SURF1"/>
    <property type="match status" value="1"/>
</dbReference>
<dbReference type="InterPro" id="IPR045214">
    <property type="entry name" value="Surf1/Surf4"/>
</dbReference>